<organism evidence="1">
    <name type="scientific">Arundo donax</name>
    <name type="common">Giant reed</name>
    <name type="synonym">Donax arundinaceus</name>
    <dbReference type="NCBI Taxonomy" id="35708"/>
    <lineage>
        <taxon>Eukaryota</taxon>
        <taxon>Viridiplantae</taxon>
        <taxon>Streptophyta</taxon>
        <taxon>Embryophyta</taxon>
        <taxon>Tracheophyta</taxon>
        <taxon>Spermatophyta</taxon>
        <taxon>Magnoliopsida</taxon>
        <taxon>Liliopsida</taxon>
        <taxon>Poales</taxon>
        <taxon>Poaceae</taxon>
        <taxon>PACMAD clade</taxon>
        <taxon>Arundinoideae</taxon>
        <taxon>Arundineae</taxon>
        <taxon>Arundo</taxon>
    </lineage>
</organism>
<dbReference type="AlphaFoldDB" id="A0A0A9HEN5"/>
<evidence type="ECO:0000313" key="1">
    <source>
        <dbReference type="EMBL" id="JAE33321.1"/>
    </source>
</evidence>
<accession>A0A0A9HEN5</accession>
<reference evidence="1" key="1">
    <citation type="submission" date="2014-09" db="EMBL/GenBank/DDBJ databases">
        <authorList>
            <person name="Magalhaes I.L.F."/>
            <person name="Oliveira U."/>
            <person name="Santos F.R."/>
            <person name="Vidigal T.H.D.A."/>
            <person name="Brescovit A.D."/>
            <person name="Santos A.J."/>
        </authorList>
    </citation>
    <scope>NUCLEOTIDE SEQUENCE</scope>
    <source>
        <tissue evidence="1">Shoot tissue taken approximately 20 cm above the soil surface</tissue>
    </source>
</reference>
<reference evidence="1" key="2">
    <citation type="journal article" date="2015" name="Data Brief">
        <title>Shoot transcriptome of the giant reed, Arundo donax.</title>
        <authorList>
            <person name="Barrero R.A."/>
            <person name="Guerrero F.D."/>
            <person name="Moolhuijzen P."/>
            <person name="Goolsby J.A."/>
            <person name="Tidwell J."/>
            <person name="Bellgard S.E."/>
            <person name="Bellgard M.I."/>
        </authorList>
    </citation>
    <scope>NUCLEOTIDE SEQUENCE</scope>
    <source>
        <tissue evidence="1">Shoot tissue taken approximately 20 cm above the soil surface</tissue>
    </source>
</reference>
<name>A0A0A9HEN5_ARUDO</name>
<dbReference type="EMBL" id="GBRH01164575">
    <property type="protein sequence ID" value="JAE33321.1"/>
    <property type="molecule type" value="Transcribed_RNA"/>
</dbReference>
<sequence>MLCSLYSTWLAKIFLINTIKTSSIAISGIQWKRKQ</sequence>
<protein>
    <submittedName>
        <fullName evidence="1">Uncharacterized protein</fullName>
    </submittedName>
</protein>
<proteinExistence type="predicted"/>